<organism evidence="1 2">
    <name type="scientific">Araneus ventricosus</name>
    <name type="common">Orbweaver spider</name>
    <name type="synonym">Epeira ventricosa</name>
    <dbReference type="NCBI Taxonomy" id="182803"/>
    <lineage>
        <taxon>Eukaryota</taxon>
        <taxon>Metazoa</taxon>
        <taxon>Ecdysozoa</taxon>
        <taxon>Arthropoda</taxon>
        <taxon>Chelicerata</taxon>
        <taxon>Arachnida</taxon>
        <taxon>Araneae</taxon>
        <taxon>Araneomorphae</taxon>
        <taxon>Entelegynae</taxon>
        <taxon>Araneoidea</taxon>
        <taxon>Araneidae</taxon>
        <taxon>Araneus</taxon>
    </lineage>
</organism>
<gene>
    <name evidence="1" type="ORF">AVEN_260339_1</name>
</gene>
<dbReference type="Proteomes" id="UP000499080">
    <property type="component" value="Unassembled WGS sequence"/>
</dbReference>
<evidence type="ECO:0000313" key="2">
    <source>
        <dbReference type="Proteomes" id="UP000499080"/>
    </source>
</evidence>
<protein>
    <submittedName>
        <fullName evidence="1">Uncharacterized protein</fullName>
    </submittedName>
</protein>
<sequence>MVEFMCSDCFKTYDSLIGHYCFNGWWIPGVANGINTVELVAEELDSFKQGSSHLPCVQINETQSVYTELSNINPEFSNENYLCNQVTYRNDQPTYSSQYCTTGGASTQLMVMNSEQGNIGEFAIGGMNNQAQRNELGTSDYNMPKRLSFHNSEMEPNINRLTNMVSQLGLDEDNLSILSILNTFNNRIDFAKVSGAIDSMPTYKDPKLDVFADVQSKPEIQNDPSKLINNLVKRIHGYEISIVSNDAPVINEDWGRINHELIIGNKPDNETAVENI</sequence>
<evidence type="ECO:0000313" key="1">
    <source>
        <dbReference type="EMBL" id="GBM97406.1"/>
    </source>
</evidence>
<proteinExistence type="predicted"/>
<comment type="caution">
    <text evidence="1">The sequence shown here is derived from an EMBL/GenBank/DDBJ whole genome shotgun (WGS) entry which is preliminary data.</text>
</comment>
<reference evidence="1 2" key="1">
    <citation type="journal article" date="2019" name="Sci. Rep.">
        <title>Orb-weaving spider Araneus ventricosus genome elucidates the spidroin gene catalogue.</title>
        <authorList>
            <person name="Kono N."/>
            <person name="Nakamura H."/>
            <person name="Ohtoshi R."/>
            <person name="Moran D.A.P."/>
            <person name="Shinohara A."/>
            <person name="Yoshida Y."/>
            <person name="Fujiwara M."/>
            <person name="Mori M."/>
            <person name="Tomita M."/>
            <person name="Arakawa K."/>
        </authorList>
    </citation>
    <scope>NUCLEOTIDE SEQUENCE [LARGE SCALE GENOMIC DNA]</scope>
</reference>
<accession>A0A4Y2K776</accession>
<name>A0A4Y2K776_ARAVE</name>
<dbReference type="EMBL" id="BGPR01004230">
    <property type="protein sequence ID" value="GBM97406.1"/>
    <property type="molecule type" value="Genomic_DNA"/>
</dbReference>
<dbReference type="AlphaFoldDB" id="A0A4Y2K776"/>
<keyword evidence="2" id="KW-1185">Reference proteome</keyword>